<feature type="domain" description="GEVED" evidence="2">
    <location>
        <begin position="622"/>
        <end position="693"/>
    </location>
</feature>
<dbReference type="EMBL" id="JPLY01000011">
    <property type="protein sequence ID" value="KFC17848.1"/>
    <property type="molecule type" value="Genomic_DNA"/>
</dbReference>
<dbReference type="InterPro" id="IPR045474">
    <property type="entry name" value="GEVED"/>
</dbReference>
<evidence type="ECO:0000313" key="4">
    <source>
        <dbReference type="Proteomes" id="UP000028623"/>
    </source>
</evidence>
<gene>
    <name evidence="3" type="ORF">IO89_20040</name>
</gene>
<protein>
    <recommendedName>
        <fullName evidence="2">GEVED domain-containing protein</fullName>
    </recommendedName>
</protein>
<dbReference type="eggNOG" id="COG3209">
    <property type="taxonomic scope" value="Bacteria"/>
</dbReference>
<keyword evidence="1" id="KW-0732">Signal</keyword>
<reference evidence="3 4" key="1">
    <citation type="submission" date="2014-07" db="EMBL/GenBank/DDBJ databases">
        <title>Epilithonimonas lactis LMG 22401 Genome.</title>
        <authorList>
            <person name="Pipes S.E."/>
            <person name="Stropko S.J."/>
        </authorList>
    </citation>
    <scope>NUCLEOTIDE SEQUENCE [LARGE SCALE GENOMIC DNA]</scope>
    <source>
        <strain evidence="3 4">LMG 24401</strain>
    </source>
</reference>
<keyword evidence="4" id="KW-1185">Reference proteome</keyword>
<dbReference type="Proteomes" id="UP000028623">
    <property type="component" value="Unassembled WGS sequence"/>
</dbReference>
<feature type="signal peptide" evidence="1">
    <location>
        <begin position="1"/>
        <end position="16"/>
    </location>
</feature>
<name>A0A085B5V3_9FLAO</name>
<dbReference type="AlphaFoldDB" id="A0A085B5V3"/>
<organism evidence="3 4">
    <name type="scientific">Epilithonimonas lactis</name>
    <dbReference type="NCBI Taxonomy" id="421072"/>
    <lineage>
        <taxon>Bacteria</taxon>
        <taxon>Pseudomonadati</taxon>
        <taxon>Bacteroidota</taxon>
        <taxon>Flavobacteriia</taxon>
        <taxon>Flavobacteriales</taxon>
        <taxon>Weeksellaceae</taxon>
        <taxon>Chryseobacterium group</taxon>
        <taxon>Epilithonimonas</taxon>
    </lineage>
</organism>
<comment type="caution">
    <text evidence="3">The sequence shown here is derived from an EMBL/GenBank/DDBJ whole genome shotgun (WGS) entry which is preliminary data.</text>
</comment>
<evidence type="ECO:0000259" key="2">
    <source>
        <dbReference type="Pfam" id="PF20009"/>
    </source>
</evidence>
<dbReference type="eggNOG" id="COG4932">
    <property type="taxonomic scope" value="Bacteria"/>
</dbReference>
<sequence>MILTAFLLMMSNLAFAQALSCSGTANIPPSGTFTVNGVTITSSYTGDVKTYTLGAYTTCSSDVINSNSLWIGQNLPWSLTLNFDKPINNVVLLLGGTGNTANENFIFNSNGGAVSIYSDSPSSCFSTINGNEILSGNGNGSPNTGGGRFRISAPSSFTSLTINGAGGQNGSVMGFCSSSIVPSCAAGTAGSNQTITSGNAPTALTLTGATGNIQWQMSTDNVTFTNVASGGTSASFSPGALTATRYYRAVVTTSDCTSTSNVVTITVNPPPFDCIGKIYSLNGTGKISAFTDPATSGTLGTIVNTTNYPTNTSNANAMGYSNLTKKFYYIQVQAVGGGNNTFISYDPATDAYQTLAGTTGTIFRGTVTNDGAGYYAITSNNILKYYSITNNTWTNITSNYVDQNGASLNALLNSYAGGDIAMDGNGDLWILGGQGASPTAYVFRVKSTVPTTNIGSTPLVLEQIVKQDIGSSPNGIAFSPTGQLYITNVTTLFRMNGDFTISPIGTASPGGGGDLGSCAFPVSPFAVSDFGDAPDTYKTLLTSDGPRHTASQYDATTNTASLMIGSKIDLETDATPNTNANGDDLSNINDENSISITTLFINSTSYTAVVPVVNTTGGNATLRGWIDFNKNGIFDSSESATVTVPNGATSASLTWTGLSGLTAGDTYYRLRIAKNAADITLPTGSVFGGEVEDGKMTIQGVCYEDPTLVPGETYPVKHGITILGRAGGNTTEWPTMRNSAYTALESKTKGFVITRNSSPETTIAIPVVGMMVFDTDENAGAGCMKIYTGAGAGEGWKCFNTQGCPTITN</sequence>
<dbReference type="STRING" id="421072.SAMN04488097_2966"/>
<proteinExistence type="predicted"/>
<dbReference type="SUPFAM" id="SSF63829">
    <property type="entry name" value="Calcium-dependent phosphotriesterase"/>
    <property type="match status" value="1"/>
</dbReference>
<dbReference type="Pfam" id="PF20009">
    <property type="entry name" value="GEVED"/>
    <property type="match status" value="1"/>
</dbReference>
<accession>A0A085B5V3</accession>
<evidence type="ECO:0000256" key="1">
    <source>
        <dbReference type="SAM" id="SignalP"/>
    </source>
</evidence>
<evidence type="ECO:0000313" key="3">
    <source>
        <dbReference type="EMBL" id="KFC17848.1"/>
    </source>
</evidence>
<feature type="chain" id="PRO_5001786664" description="GEVED domain-containing protein" evidence="1">
    <location>
        <begin position="17"/>
        <end position="809"/>
    </location>
</feature>